<dbReference type="GO" id="GO:0008270">
    <property type="term" value="F:zinc ion binding"/>
    <property type="evidence" value="ECO:0007669"/>
    <property type="project" value="UniProtKB-KW"/>
</dbReference>
<keyword evidence="5" id="KW-1185">Reference proteome</keyword>
<gene>
    <name evidence="3" type="ORF">GLYMA_17G206200</name>
</gene>
<accession>A0A0R0FRC8</accession>
<dbReference type="AlphaFoldDB" id="A0A0R0FRC8"/>
<feature type="domain" description="SWIM-type" evidence="2">
    <location>
        <begin position="80"/>
        <end position="112"/>
    </location>
</feature>
<reference evidence="3" key="3">
    <citation type="submission" date="2018-07" db="EMBL/GenBank/DDBJ databases">
        <title>WGS assembly of Glycine max.</title>
        <authorList>
            <person name="Schmutz J."/>
            <person name="Cannon S."/>
            <person name="Schlueter J."/>
            <person name="Ma J."/>
            <person name="Mitros T."/>
            <person name="Nelson W."/>
            <person name="Hyten D."/>
            <person name="Song Q."/>
            <person name="Thelen J."/>
            <person name="Cheng J."/>
            <person name="Xu D."/>
            <person name="Hellsten U."/>
            <person name="May G."/>
            <person name="Yu Y."/>
            <person name="Sakurai T."/>
            <person name="Umezawa T."/>
            <person name="Bhattacharyya M."/>
            <person name="Sandhu D."/>
            <person name="Valliyodan B."/>
            <person name="Lindquist E."/>
            <person name="Peto M."/>
            <person name="Grant D."/>
            <person name="Shu S."/>
            <person name="Goodstein D."/>
            <person name="Barry K."/>
            <person name="Futrell-Griggs M."/>
            <person name="Abernathy B."/>
            <person name="Du J."/>
            <person name="Tian Z."/>
            <person name="Zhu L."/>
            <person name="Gill N."/>
            <person name="Joshi T."/>
            <person name="Libault M."/>
            <person name="Sethuraman A."/>
            <person name="Zhang X."/>
            <person name="Shinozaki K."/>
            <person name="Nguyen H."/>
            <person name="Wing R."/>
            <person name="Cregan P."/>
            <person name="Specht J."/>
            <person name="Grimwood J."/>
            <person name="Rokhsar D."/>
            <person name="Stacey G."/>
            <person name="Shoemaker R."/>
            <person name="Jackson S."/>
        </authorList>
    </citation>
    <scope>NUCLEOTIDE SEQUENCE</scope>
    <source>
        <tissue evidence="3">Callus</tissue>
    </source>
</reference>
<dbReference type="EnsemblPlants" id="KRH05087">
    <property type="protein sequence ID" value="KRH05087"/>
    <property type="gene ID" value="GLYMA_17G206200"/>
</dbReference>
<organism evidence="3">
    <name type="scientific">Glycine max</name>
    <name type="common">Soybean</name>
    <name type="synonym">Glycine hispida</name>
    <dbReference type="NCBI Taxonomy" id="3847"/>
    <lineage>
        <taxon>Eukaryota</taxon>
        <taxon>Viridiplantae</taxon>
        <taxon>Streptophyta</taxon>
        <taxon>Embryophyta</taxon>
        <taxon>Tracheophyta</taxon>
        <taxon>Spermatophyta</taxon>
        <taxon>Magnoliopsida</taxon>
        <taxon>eudicotyledons</taxon>
        <taxon>Gunneridae</taxon>
        <taxon>Pentapetalae</taxon>
        <taxon>rosids</taxon>
        <taxon>fabids</taxon>
        <taxon>Fabales</taxon>
        <taxon>Fabaceae</taxon>
        <taxon>Papilionoideae</taxon>
        <taxon>50 kb inversion clade</taxon>
        <taxon>NPAAA clade</taxon>
        <taxon>indigoferoid/millettioid clade</taxon>
        <taxon>Phaseoleae</taxon>
        <taxon>Glycine</taxon>
        <taxon>Glycine subgen. Soja</taxon>
    </lineage>
</organism>
<dbReference type="PROSITE" id="PS50966">
    <property type="entry name" value="ZF_SWIM"/>
    <property type="match status" value="1"/>
</dbReference>
<keyword evidence="1" id="KW-0479">Metal-binding</keyword>
<dbReference type="EMBL" id="CM000850">
    <property type="protein sequence ID" value="KRH05087.1"/>
    <property type="molecule type" value="Genomic_DNA"/>
</dbReference>
<evidence type="ECO:0000259" key="2">
    <source>
        <dbReference type="PROSITE" id="PS50966"/>
    </source>
</evidence>
<dbReference type="Gramene" id="KRH05087">
    <property type="protein sequence ID" value="KRH05087"/>
    <property type="gene ID" value="GLYMA_17G206200"/>
</dbReference>
<dbReference type="OMA" id="HTEMNIR"/>
<sequence length="181" mass="21393">MTTNLVESINLILKKTRNLPISALVKSTYIRYNALFDQRRREVATMLTSDQVYTQFNRCDTWFLVQETINPRKVWPTGNFTVRLDERWCDCGKLQKFHMPCSHVVIACKHAHHEYKSYIHLVYKLQSVSNKRNSKGRLFSPCMHTEMNIRESSQPKRCSMCRIPDHSKKNCSHRIDSSQQR</sequence>
<keyword evidence="1" id="KW-0863">Zinc-finger</keyword>
<reference evidence="3 4" key="1">
    <citation type="journal article" date="2010" name="Nature">
        <title>Genome sequence of the palaeopolyploid soybean.</title>
        <authorList>
            <person name="Schmutz J."/>
            <person name="Cannon S.B."/>
            <person name="Schlueter J."/>
            <person name="Ma J."/>
            <person name="Mitros T."/>
            <person name="Nelson W."/>
            <person name="Hyten D.L."/>
            <person name="Song Q."/>
            <person name="Thelen J.J."/>
            <person name="Cheng J."/>
            <person name="Xu D."/>
            <person name="Hellsten U."/>
            <person name="May G.D."/>
            <person name="Yu Y."/>
            <person name="Sakurai T."/>
            <person name="Umezawa T."/>
            <person name="Bhattacharyya M.K."/>
            <person name="Sandhu D."/>
            <person name="Valliyodan B."/>
            <person name="Lindquist E."/>
            <person name="Peto M."/>
            <person name="Grant D."/>
            <person name="Shu S."/>
            <person name="Goodstein D."/>
            <person name="Barry K."/>
            <person name="Futrell-Griggs M."/>
            <person name="Abernathy B."/>
            <person name="Du J."/>
            <person name="Tian Z."/>
            <person name="Zhu L."/>
            <person name="Gill N."/>
            <person name="Joshi T."/>
            <person name="Libault M."/>
            <person name="Sethuraman A."/>
            <person name="Zhang X.-C."/>
            <person name="Shinozaki K."/>
            <person name="Nguyen H.T."/>
            <person name="Wing R.A."/>
            <person name="Cregan P."/>
            <person name="Specht J."/>
            <person name="Grimwood J."/>
            <person name="Rokhsar D."/>
            <person name="Stacey G."/>
            <person name="Shoemaker R.C."/>
            <person name="Jackson S.A."/>
        </authorList>
    </citation>
    <scope>NUCLEOTIDE SEQUENCE</scope>
    <source>
        <strain evidence="4">cv. Williams 82</strain>
        <tissue evidence="3">Callus</tissue>
    </source>
</reference>
<proteinExistence type="predicted"/>
<dbReference type="Proteomes" id="UP000008827">
    <property type="component" value="Chromosome 17"/>
</dbReference>
<reference evidence="4" key="2">
    <citation type="submission" date="2018-02" db="UniProtKB">
        <authorList>
            <consortium name="EnsemblPlants"/>
        </authorList>
    </citation>
    <scope>IDENTIFICATION</scope>
    <source>
        <strain evidence="4">Williams 82</strain>
    </source>
</reference>
<evidence type="ECO:0000313" key="3">
    <source>
        <dbReference type="EMBL" id="KRH05087.1"/>
    </source>
</evidence>
<protein>
    <recommendedName>
        <fullName evidence="2">SWIM-type domain-containing protein</fullName>
    </recommendedName>
</protein>
<dbReference type="InParanoid" id="A0A0R0FRC8"/>
<evidence type="ECO:0000313" key="5">
    <source>
        <dbReference type="Proteomes" id="UP000008827"/>
    </source>
</evidence>
<dbReference type="STRING" id="3847.A0A0R0FRC8"/>
<keyword evidence="1" id="KW-0862">Zinc</keyword>
<name>A0A0R0FRC8_SOYBN</name>
<evidence type="ECO:0000313" key="4">
    <source>
        <dbReference type="EnsemblPlants" id="KRH05087"/>
    </source>
</evidence>
<dbReference type="InterPro" id="IPR007527">
    <property type="entry name" value="Znf_SWIM"/>
</dbReference>
<evidence type="ECO:0000256" key="1">
    <source>
        <dbReference type="PROSITE-ProRule" id="PRU00325"/>
    </source>
</evidence>